<proteinExistence type="predicted"/>
<sequence length="484" mass="54018">MLPEANGSERHVRQAAAPSAPSHPEPALVPVLPTAPKNNNSDKQQKGSDQKQAPGEKKRSSQLAPINSSPGSPAPPPPGVAAPPPAANEESEEEEEESSANKTPPDKDEPNECGSDLEPDTTAKTTKDKSLDLAAKGETLTIGALKVNTLEALKGSYGSGMVILKEFDKKIEGYTAGAHLTIKFEKNGIKLRRLFVEIEIIKLAHSSKRSGVPPFIDSGDHGTFQCLVIDGLGPSLGELFDKLNGFSVTTTIRLALVTLDILQNFHSMLFIHRDIRPHSFFVGKDATCRNKIVLGQMGLARKYGFKKEIEPEEKCDLEMRKPKFKTKIWHPRKKVTFVGAVRYAPRASHLHKEHTRRDDMESWFFMIYEFLNKSLPWKSITEKEKILELKDSFIMEQKFSEEFSKKFGSEMTNICEYFGVQNFFEMEPDYDYFGISIANLLKENKPTSEKYDWELSPNVFDRTGPSINEEGKKITAATASTKPT</sequence>
<name>A0AC34F8F5_9BILA</name>
<evidence type="ECO:0000313" key="2">
    <source>
        <dbReference type="WBParaSite" id="ES5_v2.g13101.t1"/>
    </source>
</evidence>
<organism evidence="1 2">
    <name type="scientific">Panagrolaimus sp. ES5</name>
    <dbReference type="NCBI Taxonomy" id="591445"/>
    <lineage>
        <taxon>Eukaryota</taxon>
        <taxon>Metazoa</taxon>
        <taxon>Ecdysozoa</taxon>
        <taxon>Nematoda</taxon>
        <taxon>Chromadorea</taxon>
        <taxon>Rhabditida</taxon>
        <taxon>Tylenchina</taxon>
        <taxon>Panagrolaimomorpha</taxon>
        <taxon>Panagrolaimoidea</taxon>
        <taxon>Panagrolaimidae</taxon>
        <taxon>Panagrolaimus</taxon>
    </lineage>
</organism>
<reference evidence="2" key="1">
    <citation type="submission" date="2022-11" db="UniProtKB">
        <authorList>
            <consortium name="WormBaseParasite"/>
        </authorList>
    </citation>
    <scope>IDENTIFICATION</scope>
</reference>
<dbReference type="Proteomes" id="UP000887579">
    <property type="component" value="Unplaced"/>
</dbReference>
<evidence type="ECO:0000313" key="1">
    <source>
        <dbReference type="Proteomes" id="UP000887579"/>
    </source>
</evidence>
<accession>A0AC34F8F5</accession>
<protein>
    <submittedName>
        <fullName evidence="2">Protein kinase domain-containing protein</fullName>
    </submittedName>
</protein>
<dbReference type="WBParaSite" id="ES5_v2.g13101.t1">
    <property type="protein sequence ID" value="ES5_v2.g13101.t1"/>
    <property type="gene ID" value="ES5_v2.g13101"/>
</dbReference>